<feature type="compositionally biased region" description="Low complexity" evidence="1">
    <location>
        <begin position="987"/>
        <end position="1004"/>
    </location>
</feature>
<dbReference type="EMBL" id="BLKM01000211">
    <property type="protein sequence ID" value="GFG30324.1"/>
    <property type="molecule type" value="Genomic_DNA"/>
</dbReference>
<feature type="compositionally biased region" description="Low complexity" evidence="1">
    <location>
        <begin position="260"/>
        <end position="275"/>
    </location>
</feature>
<organism evidence="2 3">
    <name type="scientific">Coptotermes formosanus</name>
    <name type="common">Formosan subterranean termite</name>
    <dbReference type="NCBI Taxonomy" id="36987"/>
    <lineage>
        <taxon>Eukaryota</taxon>
        <taxon>Metazoa</taxon>
        <taxon>Ecdysozoa</taxon>
        <taxon>Arthropoda</taxon>
        <taxon>Hexapoda</taxon>
        <taxon>Insecta</taxon>
        <taxon>Pterygota</taxon>
        <taxon>Neoptera</taxon>
        <taxon>Polyneoptera</taxon>
        <taxon>Dictyoptera</taxon>
        <taxon>Blattodea</taxon>
        <taxon>Blattoidea</taxon>
        <taxon>Termitoidae</taxon>
        <taxon>Rhinotermitidae</taxon>
        <taxon>Coptotermes</taxon>
    </lineage>
</organism>
<evidence type="ECO:0000313" key="3">
    <source>
        <dbReference type="Proteomes" id="UP000502823"/>
    </source>
</evidence>
<gene>
    <name evidence="2" type="ORF">Cfor_01565</name>
</gene>
<comment type="caution">
    <text evidence="2">The sequence shown here is derived from an EMBL/GenBank/DDBJ whole genome shotgun (WGS) entry which is preliminary data.</text>
</comment>
<proteinExistence type="predicted"/>
<reference evidence="3" key="1">
    <citation type="submission" date="2020-01" db="EMBL/GenBank/DDBJ databases">
        <title>Draft genome sequence of the Termite Coptotermes fromosanus.</title>
        <authorList>
            <person name="Itakura S."/>
            <person name="Yosikawa Y."/>
            <person name="Umezawa K."/>
        </authorList>
    </citation>
    <scope>NUCLEOTIDE SEQUENCE [LARGE SCALE GENOMIC DNA]</scope>
</reference>
<keyword evidence="3" id="KW-1185">Reference proteome</keyword>
<feature type="compositionally biased region" description="Basic residues" evidence="1">
    <location>
        <begin position="306"/>
        <end position="315"/>
    </location>
</feature>
<dbReference type="Proteomes" id="UP000502823">
    <property type="component" value="Unassembled WGS sequence"/>
</dbReference>
<feature type="compositionally biased region" description="Polar residues" evidence="1">
    <location>
        <begin position="358"/>
        <end position="367"/>
    </location>
</feature>
<dbReference type="InParanoid" id="A0A6L2PCQ4"/>
<evidence type="ECO:0000313" key="2">
    <source>
        <dbReference type="EMBL" id="GFG30324.1"/>
    </source>
</evidence>
<sequence length="1138" mass="126263">MKILGHAGSGRSVCRRIRTVCVPQVLTAEETKTTVTTCEDFILPCQTSPQFRYCMLIETNLWVCQYDTENKFQAMEWRTKSSPTPKHIALEIREPNYVGKNRLHRKKASEYRGHRVECNHRVKWSSLDAFDIAVGFLEAGGIKHSKLKGKHCYRRYEACGLADSSMGNSTSQAVHKRVDGRQSWNNSFPRDPRAIRSVKTPQNKVLPERIPGQRLRVTDNGAILQNGGTLSGRRQIISLGESFSKHDRSPPGGRGRMYRTRSTSTHQPPSHSHPSGNGERLGKRFGSEPDLRFPHSNHSDSPAKQRISRSRKKYKAPAPPADSHGQDSSSPDSCHRDTLDPPVRRVRLFKTRAETKKTASGANTQMLEQEHASSTAPSPLSPPPSIQRSLSSPEFQMELLQAARRLRSGLPSGVVREAPIGEVTLYNPSIGALAKNYLYQLMSVEVLSDNLEYAIIRHLSGPMRVELVNFAVVCISIPPVATLQQERRHGVPVKTFYFGMEHGEHEAVDRFAASLQVPRAPCSLSSDEPDEETGGSIALQLRPTLPKKQLEIPRFSPTAAWRLLSTLDAHQPGNASPAHAEEGSIFLEECIERLSRPVAPLPPQQVLQQQAPRSSHDKSGDSGISGDASPGGIHEDCSEVPAPLCRKPVTQAGPAHPLVMAWTPQQDLEEEEESSSDGGLEVPPATRSGVVQPKFSPHSRVFSLSLPRDDRLCLSLYADNVDFIASKLQDQREVQASFNSLKKLRRSVSGVLGAALGGAAVGSPTRGEPLDENWVLSRSVPNSLNLEATWGAPTSSPSSPDQDIRPSFSYLASGGHIMYLPEYQTRHQTSPERLTSFGRGRSYSAGVAAKNLRTTVPLSKSCDNISAASEMRQISSTPSPNRMNEVEVPQTIPAVDKKAKSRRFTFQSTVRQIERRRLAEKLSKEVELKERQRLGELEAMRRVEEEFQKKRAREKASIRQQLRLFSLDENVYCSLPTGWGDTRADPDGAPSSTPSPASGASGAGKTSRQAASTQVLSEFRQPSREYREYRQSRYMDSGPESLMPHIDSRRNTVHHPQVVYDMPKSTQVYVAPHHHQGDNEVSTPRSSSSDNYRKDFAHGARPGHSLASSDSELSQPATRRVSRHQHHSRYDVQMFQMC</sequence>
<feature type="region of interest" description="Disordered" evidence="1">
    <location>
        <begin position="240"/>
        <end position="389"/>
    </location>
</feature>
<dbReference type="AlphaFoldDB" id="A0A6L2PCQ4"/>
<feature type="compositionally biased region" description="Polar residues" evidence="1">
    <location>
        <begin position="1106"/>
        <end position="1117"/>
    </location>
</feature>
<evidence type="ECO:0000256" key="1">
    <source>
        <dbReference type="SAM" id="MobiDB-lite"/>
    </source>
</evidence>
<dbReference type="OrthoDB" id="5917823at2759"/>
<feature type="compositionally biased region" description="Basic and acidic residues" evidence="1">
    <location>
        <begin position="1021"/>
        <end position="1033"/>
    </location>
</feature>
<feature type="region of interest" description="Disordered" evidence="1">
    <location>
        <begin position="978"/>
        <end position="1047"/>
    </location>
</feature>
<name>A0A6L2PCQ4_COPFO</name>
<accession>A0A6L2PCQ4</accession>
<feature type="region of interest" description="Disordered" evidence="1">
    <location>
        <begin position="1073"/>
        <end position="1128"/>
    </location>
</feature>
<feature type="compositionally biased region" description="Polar residues" evidence="1">
    <location>
        <begin position="1006"/>
        <end position="1016"/>
    </location>
</feature>
<feature type="compositionally biased region" description="Basic and acidic residues" evidence="1">
    <location>
        <begin position="280"/>
        <end position="303"/>
    </location>
</feature>
<feature type="region of interest" description="Disordered" evidence="1">
    <location>
        <begin position="603"/>
        <end position="639"/>
    </location>
</feature>
<protein>
    <submittedName>
        <fullName evidence="2">Uncharacterized protein</fullName>
    </submittedName>
</protein>
<feature type="compositionally biased region" description="Basic and acidic residues" evidence="1">
    <location>
        <begin position="333"/>
        <end position="343"/>
    </location>
</feature>
<feature type="compositionally biased region" description="Polar residues" evidence="1">
    <location>
        <begin position="1079"/>
        <end position="1090"/>
    </location>
</feature>
<feature type="region of interest" description="Disordered" evidence="1">
    <location>
        <begin position="666"/>
        <end position="692"/>
    </location>
</feature>